<dbReference type="PANTHER" id="PTHR43292:SF4">
    <property type="entry name" value="ACYL-COA DEHYDROGENASE FADE34"/>
    <property type="match status" value="1"/>
</dbReference>
<dbReference type="Gene3D" id="1.20.140.10">
    <property type="entry name" value="Butyryl-CoA Dehydrogenase, subunit A, domain 3"/>
    <property type="match status" value="1"/>
</dbReference>
<protein>
    <submittedName>
        <fullName evidence="10">Acyl-CoA dehydrogenase</fullName>
    </submittedName>
</protein>
<dbReference type="GO" id="GO:0050660">
    <property type="term" value="F:flavin adenine dinucleotide binding"/>
    <property type="evidence" value="ECO:0007669"/>
    <property type="project" value="InterPro"/>
</dbReference>
<comment type="similarity">
    <text evidence="2 6">Belongs to the acyl-CoA dehydrogenase family.</text>
</comment>
<evidence type="ECO:0000256" key="6">
    <source>
        <dbReference type="RuleBase" id="RU362125"/>
    </source>
</evidence>
<feature type="domain" description="Acyl-CoA dehydrogenase/oxidase C-terminal" evidence="7">
    <location>
        <begin position="239"/>
        <end position="386"/>
    </location>
</feature>
<dbReference type="InterPro" id="IPR009075">
    <property type="entry name" value="AcylCo_DH/oxidase_C"/>
</dbReference>
<feature type="domain" description="Acyl-CoA dehydrogenase/oxidase N-terminal" evidence="9">
    <location>
        <begin position="19"/>
        <end position="127"/>
    </location>
</feature>
<dbReference type="InterPro" id="IPR006091">
    <property type="entry name" value="Acyl-CoA_Oxase/DH_mid-dom"/>
</dbReference>
<reference evidence="10 11" key="1">
    <citation type="journal article" date="2019" name="Emerg. Microbes Infect.">
        <title>Comprehensive subspecies identification of 175 nontuberculous mycobacteria species based on 7547 genomic profiles.</title>
        <authorList>
            <person name="Matsumoto Y."/>
            <person name="Kinjo T."/>
            <person name="Motooka D."/>
            <person name="Nabeya D."/>
            <person name="Jung N."/>
            <person name="Uechi K."/>
            <person name="Horii T."/>
            <person name="Iida T."/>
            <person name="Fujita J."/>
            <person name="Nakamura S."/>
        </authorList>
    </citation>
    <scope>NUCLEOTIDE SEQUENCE [LARGE SCALE GENOMIC DNA]</scope>
    <source>
        <strain evidence="10 11">JCM 30275</strain>
    </source>
</reference>
<dbReference type="InterPro" id="IPR046373">
    <property type="entry name" value="Acyl-CoA_Oxase/DH_mid-dom_sf"/>
</dbReference>
<keyword evidence="3 6" id="KW-0285">Flavoprotein</keyword>
<dbReference type="GO" id="GO:0005886">
    <property type="term" value="C:plasma membrane"/>
    <property type="evidence" value="ECO:0007669"/>
    <property type="project" value="TreeGrafter"/>
</dbReference>
<organism evidence="10 11">
    <name type="scientific">Mycolicibacterium anyangense</name>
    <dbReference type="NCBI Taxonomy" id="1431246"/>
    <lineage>
        <taxon>Bacteria</taxon>
        <taxon>Bacillati</taxon>
        <taxon>Actinomycetota</taxon>
        <taxon>Actinomycetes</taxon>
        <taxon>Mycobacteriales</taxon>
        <taxon>Mycobacteriaceae</taxon>
        <taxon>Mycolicibacterium</taxon>
    </lineage>
</organism>
<keyword evidence="5 6" id="KW-0560">Oxidoreductase</keyword>
<evidence type="ECO:0000256" key="1">
    <source>
        <dbReference type="ARBA" id="ARBA00001974"/>
    </source>
</evidence>
<comment type="cofactor">
    <cofactor evidence="1 6">
        <name>FAD</name>
        <dbReference type="ChEBI" id="CHEBI:57692"/>
    </cofactor>
</comment>
<evidence type="ECO:0000259" key="9">
    <source>
        <dbReference type="Pfam" id="PF02771"/>
    </source>
</evidence>
<dbReference type="InterPro" id="IPR052161">
    <property type="entry name" value="Mycobact_Acyl-CoA_DH"/>
</dbReference>
<evidence type="ECO:0000259" key="7">
    <source>
        <dbReference type="Pfam" id="PF00441"/>
    </source>
</evidence>
<proteinExistence type="inferred from homology"/>
<evidence type="ECO:0000313" key="10">
    <source>
        <dbReference type="EMBL" id="BBZ75541.1"/>
    </source>
</evidence>
<dbReference type="AlphaFoldDB" id="A0A6N4W849"/>
<gene>
    <name evidence="10" type="ORF">MANY_08780</name>
</gene>
<keyword evidence="11" id="KW-1185">Reference proteome</keyword>
<evidence type="ECO:0000256" key="2">
    <source>
        <dbReference type="ARBA" id="ARBA00009347"/>
    </source>
</evidence>
<dbReference type="PANTHER" id="PTHR43292">
    <property type="entry name" value="ACYL-COA DEHYDROGENASE"/>
    <property type="match status" value="1"/>
</dbReference>
<dbReference type="Pfam" id="PF02771">
    <property type="entry name" value="Acyl-CoA_dh_N"/>
    <property type="match status" value="1"/>
</dbReference>
<name>A0A6N4W849_9MYCO</name>
<dbReference type="Gene3D" id="2.40.110.10">
    <property type="entry name" value="Butyryl-CoA Dehydrogenase, subunit A, domain 2"/>
    <property type="match status" value="1"/>
</dbReference>
<sequence length="389" mass="41408">MSVALVPPYRPLPSTTGGLRATVREFLTEDRSAFGWVPRVDSWISSWDPAFSRRLAQHGFLGMTIPEQYGGRGASHIERFVVIEELLAAGAPIAAHWVADRQAAPSLLKHGNEHLRQRYLPAIAAGECYFAIGMSEPESGSDLASVQTRGVRVEGGWQLSGTKVWTSGAHHAHAFFVLTRTAPVEDGKRHEGLSQFVVPLDSPGLEIRPIRLLTGGHHFNEVVLDKVFVPDDMVLGDIGGGWRQVTSELGFERSGPERILSTQPLLDSLVTTTRADDDGEDRAGAAGDIGDLVSQLAALRQLSASLATALSANESVDVAAAVVKDLGTRYESAVVDTAAALSSAIPSVDATDSFARLLGEAILHAPGFTLRGGTNEILSGVVARGLGLR</sequence>
<dbReference type="PROSITE" id="PS00072">
    <property type="entry name" value="ACYL_COA_DH_1"/>
    <property type="match status" value="1"/>
</dbReference>
<dbReference type="InterPro" id="IPR013786">
    <property type="entry name" value="AcylCoA_DH/ox_N"/>
</dbReference>
<dbReference type="Proteomes" id="UP000467249">
    <property type="component" value="Chromosome"/>
</dbReference>
<dbReference type="EMBL" id="AP022620">
    <property type="protein sequence ID" value="BBZ75541.1"/>
    <property type="molecule type" value="Genomic_DNA"/>
</dbReference>
<evidence type="ECO:0000313" key="11">
    <source>
        <dbReference type="Proteomes" id="UP000467249"/>
    </source>
</evidence>
<dbReference type="SUPFAM" id="SSF56645">
    <property type="entry name" value="Acyl-CoA dehydrogenase NM domain-like"/>
    <property type="match status" value="1"/>
</dbReference>
<dbReference type="Gene3D" id="1.10.540.10">
    <property type="entry name" value="Acyl-CoA dehydrogenase/oxidase, N-terminal domain"/>
    <property type="match status" value="1"/>
</dbReference>
<dbReference type="InterPro" id="IPR006089">
    <property type="entry name" value="Acyl-CoA_DH_CS"/>
</dbReference>
<dbReference type="KEGG" id="many:MANY_08780"/>
<accession>A0A6N4W849</accession>
<dbReference type="RefSeq" id="WP_163803129.1">
    <property type="nucleotide sequence ID" value="NZ_AP022620.1"/>
</dbReference>
<dbReference type="InterPro" id="IPR009100">
    <property type="entry name" value="AcylCoA_DH/oxidase_NM_dom_sf"/>
</dbReference>
<dbReference type="Pfam" id="PF00441">
    <property type="entry name" value="Acyl-CoA_dh_1"/>
    <property type="match status" value="1"/>
</dbReference>
<evidence type="ECO:0000256" key="3">
    <source>
        <dbReference type="ARBA" id="ARBA00022630"/>
    </source>
</evidence>
<evidence type="ECO:0000256" key="4">
    <source>
        <dbReference type="ARBA" id="ARBA00022827"/>
    </source>
</evidence>
<dbReference type="GO" id="GO:0003995">
    <property type="term" value="F:acyl-CoA dehydrogenase activity"/>
    <property type="evidence" value="ECO:0007669"/>
    <property type="project" value="InterPro"/>
</dbReference>
<feature type="domain" description="Acyl-CoA oxidase/dehydrogenase middle" evidence="8">
    <location>
        <begin position="131"/>
        <end position="227"/>
    </location>
</feature>
<evidence type="ECO:0000256" key="5">
    <source>
        <dbReference type="ARBA" id="ARBA00023002"/>
    </source>
</evidence>
<dbReference type="Pfam" id="PF02770">
    <property type="entry name" value="Acyl-CoA_dh_M"/>
    <property type="match status" value="1"/>
</dbReference>
<keyword evidence="4 6" id="KW-0274">FAD</keyword>
<evidence type="ECO:0000259" key="8">
    <source>
        <dbReference type="Pfam" id="PF02770"/>
    </source>
</evidence>
<dbReference type="InterPro" id="IPR037069">
    <property type="entry name" value="AcylCoA_DH/ox_N_sf"/>
</dbReference>
<dbReference type="FunFam" id="2.40.110.10:FF:000011">
    <property type="entry name" value="Acyl-CoA dehydrogenase FadE34"/>
    <property type="match status" value="1"/>
</dbReference>